<dbReference type="Pfam" id="PF00498">
    <property type="entry name" value="FHA"/>
    <property type="match status" value="1"/>
</dbReference>
<feature type="region of interest" description="Disordered" evidence="1">
    <location>
        <begin position="1448"/>
        <end position="1614"/>
    </location>
</feature>
<dbReference type="KEGG" id="bman:114248234"/>
<evidence type="ECO:0000256" key="1">
    <source>
        <dbReference type="SAM" id="MobiDB-lite"/>
    </source>
</evidence>
<sequence length="1764" mass="196342">MSGGCLVVLDRNGRYVKKYPLPDGLATLGSDPACDIRVMLPTVCSHHATVVVHANQTVVRNIGDGDTLVNGEPVSVAALKHYDVITLGDRSLRWHYDNPNISKKFQKIEQGVYACGRGGRVSRRASAAASGPARDRALRLALEMSHRASMPGSTGGKQVAIVQPQRRDTTDQNDQNQTRPPTNKRSRNADVSHEEDNRKRRSTKASPRNASLQDPTKATLWIESRKTKKSPKSRSQTPTVLHAPNTRRTIATIKKSTPLRLTVLRKAQSAQKMRVMKIEAPTKIDHTKQAALMLMTGHTPKQRLLGSKSKTPSYVVKKHSPVRRNPRGRLSLGKRSKESESASSSRLSNTRASSVAGTSRSSGNRSVTIFEVTDSEARNSTLQANRLSRRSGQKSPQKSPFLPSAKKSALKDPKRNTRKTESIKFDLSNLENGAQMSSDVLTVNDTTKRSDGDDTMSEEELTLRYSDSPSPSPRRPINSRSSRILESTIGTRLTVSPKQSLTQQRPRGRKSSRGSLILQKALTSSDLSHDLSSQSTSIASAYKTRTLSPRTRNMESYSIVDLVSIDSNDSQKNASVYDSVASASDSFGTPGNSISRKTRSTIDPTLLGTSTPYVAKSTRSGCSFISNRSRSNPGVSGNETLHSRSSMSTRRSKSLTTPENTRKHISINSTKISRVSRSRSRINDSDLLVDDEEDSSPKTSKRVSRNTKSLLSNATFNKRNEITNGSVISSTNEGNTTPEDRHSPEDVGTPMLSIQTLLNNSSITSRNIRTGRVSKRKTVGDIGTVKNSRAGLKSKSLNVSAMRAVLRSMKGSPNNSDVTDEDAPQPDDEEVITPKSAVKPVQEAVKNKHSTAKKPQSKRSIIDDLNKSDIVKELFNSPVKRKLSQSMTEFSRKQLFEEDEDVISVKKPSRNTIAVADRTPDSSILDQTEAITPDMFISPINTPSHSPNMTGIRRLFRRNTPQNDLRDVAGVRTLFRSPRHRKSNINDLTNVRNLEQDFAECSTERLSDARVKNVSTSSPRNDQQRVSEVKTSFQKQNKYRSPRNDLNDVRGVKELFRRSPTNDLRNVSAVKRTLQRLSPKNDLTDVRGVRNIFRQQKQKQDCDVSGIEELFNESRNDSEILFDQLVGGKPRPKAVYSRTFTARAPQKLNARKNASLNKSINMITDNVEEWIETNLRKCLQKDKPSTSLTRELKRLATSTFEGDTPIRRSRVRDSTVIRSIITENRQKSASEVYSARKLPIKKRSLKEISMERAANTTILPIKKRVVVHSTPVKGRVNMTMNASELGRVSPIAAFDKTRPAESDTTVAASRPIEDEPARPPPKQRGRRTTKAKIEKPATNEIIPSPKKTRSKAKPASPVKTRPTRGRNRTDNSDNTKKRRASLVIPKKSPVLSPKPTKVSRNKNDDIEIEIKVLISPKKITRRQKQIEVTASPKRTTRAKVQKTTVVVTKPSPKLKPRAKRNAAQIDKANSVEEIIQKSKRNRKTTVESPKESRAAKPAVENEPKTRGRRIITERQNEDDKPKRGRNTKTDDTTKVSKEDNLPKTRRSKLKVPEKQPVTRGKAKNVEVPASEITQKSTRGKKLEPQESVQSEPVRQTRRVRNDNTVIPEQKGRKRKTVVEEVIPAKTSRRGKKVVENVDAEAVSEEPKINSKKSQEINKSVGGGKTTRAVQNKRVAVSNTAERKVQKGTKTAKQEIVPEANSRKRIARAESSPAKVPNKRQALKTKKEVEAATIVSPLKTRPRSTRAAKSEAEVSKKTTSRSRRR</sequence>
<feature type="compositionally biased region" description="Basic residues" evidence="1">
    <location>
        <begin position="1321"/>
        <end position="1330"/>
    </location>
</feature>
<reference evidence="4 5" key="1">
    <citation type="submission" date="2025-04" db="UniProtKB">
        <authorList>
            <consortium name="RefSeq"/>
        </authorList>
    </citation>
    <scope>IDENTIFICATION</scope>
    <source>
        <tissue evidence="4 5">Silk gland</tissue>
    </source>
</reference>
<feature type="region of interest" description="Disordered" evidence="1">
    <location>
        <begin position="623"/>
        <end position="747"/>
    </location>
</feature>
<dbReference type="GeneID" id="114248234"/>
<proteinExistence type="predicted"/>
<dbReference type="RefSeq" id="XP_028037219.1">
    <property type="nucleotide sequence ID" value="XM_028181418.1"/>
</dbReference>
<feature type="region of interest" description="Disordered" evidence="1">
    <location>
        <begin position="380"/>
        <end position="516"/>
    </location>
</feature>
<feature type="compositionally biased region" description="Polar residues" evidence="1">
    <location>
        <begin position="172"/>
        <end position="183"/>
    </location>
</feature>
<feature type="compositionally biased region" description="Polar residues" evidence="1">
    <location>
        <begin position="484"/>
        <end position="505"/>
    </location>
</feature>
<feature type="compositionally biased region" description="Polar residues" evidence="1">
    <location>
        <begin position="204"/>
        <end position="216"/>
    </location>
</feature>
<protein>
    <submittedName>
        <fullName evidence="4 5">Serine/arginine repetitive matrix protein 2-like isoform X1</fullName>
    </submittedName>
</protein>
<dbReference type="Gene3D" id="2.60.200.20">
    <property type="match status" value="1"/>
</dbReference>
<feature type="region of interest" description="Disordered" evidence="1">
    <location>
        <begin position="299"/>
        <end position="363"/>
    </location>
</feature>
<dbReference type="Proteomes" id="UP000504629">
    <property type="component" value="Unplaced"/>
</dbReference>
<dbReference type="PANTHER" id="PTHR21603">
    <property type="entry name" value="ANTIGEN KI-67-LIKE PROTEIN"/>
    <property type="match status" value="1"/>
</dbReference>
<feature type="region of interest" description="Disordered" evidence="1">
    <location>
        <begin position="582"/>
        <end position="611"/>
    </location>
</feature>
<evidence type="ECO:0000313" key="5">
    <source>
        <dbReference type="RefSeq" id="XP_028037219.1"/>
    </source>
</evidence>
<dbReference type="GO" id="GO:0007088">
    <property type="term" value="P:regulation of mitotic nuclear division"/>
    <property type="evidence" value="ECO:0007669"/>
    <property type="project" value="TreeGrafter"/>
</dbReference>
<dbReference type="InterPro" id="IPR008984">
    <property type="entry name" value="SMAD_FHA_dom_sf"/>
</dbReference>
<feature type="compositionally biased region" description="Basic and acidic residues" evidence="1">
    <location>
        <begin position="1484"/>
        <end position="1542"/>
    </location>
</feature>
<accession>A0A6J2K6H6</accession>
<feature type="region of interest" description="Disordered" evidence="1">
    <location>
        <begin position="808"/>
        <end position="830"/>
    </location>
</feature>
<name>A0A6J2K6H6_BOMMA</name>
<dbReference type="GO" id="GO:0051983">
    <property type="term" value="P:regulation of chromosome segregation"/>
    <property type="evidence" value="ECO:0007669"/>
    <property type="project" value="TreeGrafter"/>
</dbReference>
<dbReference type="CDD" id="cd22673">
    <property type="entry name" value="FHA_Ki67"/>
    <property type="match status" value="1"/>
</dbReference>
<feature type="compositionally biased region" description="Polar residues" evidence="1">
    <location>
        <begin position="706"/>
        <end position="737"/>
    </location>
</feature>
<feature type="region of interest" description="Disordered" evidence="1">
    <location>
        <begin position="1644"/>
        <end position="1764"/>
    </location>
</feature>
<feature type="compositionally biased region" description="Low complexity" evidence="1">
    <location>
        <begin position="341"/>
        <end position="354"/>
    </location>
</feature>
<dbReference type="InterPro" id="IPR000253">
    <property type="entry name" value="FHA_dom"/>
</dbReference>
<feature type="compositionally biased region" description="Polar residues" evidence="1">
    <location>
        <begin position="587"/>
        <end position="611"/>
    </location>
</feature>
<feature type="compositionally biased region" description="Polar residues" evidence="1">
    <location>
        <begin position="429"/>
        <end position="445"/>
    </location>
</feature>
<feature type="region of interest" description="Disordered" evidence="1">
    <location>
        <begin position="147"/>
        <end position="242"/>
    </location>
</feature>
<feature type="region of interest" description="Disordered" evidence="1">
    <location>
        <begin position="1293"/>
        <end position="1402"/>
    </location>
</feature>
<evidence type="ECO:0000313" key="4">
    <source>
        <dbReference type="RefSeq" id="XP_028037218.1"/>
    </source>
</evidence>
<dbReference type="GO" id="GO:0005634">
    <property type="term" value="C:nucleus"/>
    <property type="evidence" value="ECO:0007669"/>
    <property type="project" value="TreeGrafter"/>
</dbReference>
<dbReference type="RefSeq" id="XP_028037218.1">
    <property type="nucleotide sequence ID" value="XM_028181417.1"/>
</dbReference>
<dbReference type="GO" id="GO:0005694">
    <property type="term" value="C:chromosome"/>
    <property type="evidence" value="ECO:0007669"/>
    <property type="project" value="TreeGrafter"/>
</dbReference>
<dbReference type="OrthoDB" id="6288785at2759"/>
<feature type="compositionally biased region" description="Basic and acidic residues" evidence="1">
    <location>
        <begin position="187"/>
        <end position="198"/>
    </location>
</feature>
<feature type="compositionally biased region" description="Acidic residues" evidence="1">
    <location>
        <begin position="818"/>
        <end position="830"/>
    </location>
</feature>
<organism evidence="3 4">
    <name type="scientific">Bombyx mandarina</name>
    <name type="common">Wild silk moth</name>
    <name type="synonym">Wild silkworm</name>
    <dbReference type="NCBI Taxonomy" id="7092"/>
    <lineage>
        <taxon>Eukaryota</taxon>
        <taxon>Metazoa</taxon>
        <taxon>Ecdysozoa</taxon>
        <taxon>Arthropoda</taxon>
        <taxon>Hexapoda</taxon>
        <taxon>Insecta</taxon>
        <taxon>Pterygota</taxon>
        <taxon>Neoptera</taxon>
        <taxon>Endopterygota</taxon>
        <taxon>Lepidoptera</taxon>
        <taxon>Glossata</taxon>
        <taxon>Ditrysia</taxon>
        <taxon>Bombycoidea</taxon>
        <taxon>Bombycidae</taxon>
        <taxon>Bombycinae</taxon>
        <taxon>Bombyx</taxon>
    </lineage>
</organism>
<feature type="region of interest" description="Disordered" evidence="1">
    <location>
        <begin position="1010"/>
        <end position="1045"/>
    </location>
</feature>
<dbReference type="SUPFAM" id="SSF49879">
    <property type="entry name" value="SMAD/FHA domain"/>
    <property type="match status" value="1"/>
</dbReference>
<evidence type="ECO:0000259" key="2">
    <source>
        <dbReference type="PROSITE" id="PS50006"/>
    </source>
</evidence>
<feature type="compositionally biased region" description="Basic and acidic residues" evidence="1">
    <location>
        <begin position="1644"/>
        <end position="1655"/>
    </location>
</feature>
<feature type="compositionally biased region" description="Polar residues" evidence="1">
    <location>
        <begin position="623"/>
        <end position="640"/>
    </location>
</feature>
<evidence type="ECO:0000313" key="3">
    <source>
        <dbReference type="Proteomes" id="UP000504629"/>
    </source>
</evidence>
<dbReference type="PROSITE" id="PS50006">
    <property type="entry name" value="FHA_DOMAIN"/>
    <property type="match status" value="1"/>
</dbReference>
<keyword evidence="3" id="KW-1185">Reference proteome</keyword>
<feature type="compositionally biased region" description="Basic and acidic residues" evidence="1">
    <location>
        <begin position="409"/>
        <end position="424"/>
    </location>
</feature>
<gene>
    <name evidence="4 5" type="primary">LOC114248234</name>
</gene>
<dbReference type="PANTHER" id="PTHR21603:SF18">
    <property type="entry name" value="ANTIGEN KI-67-LIKE PROTEIN"/>
    <property type="match status" value="1"/>
</dbReference>
<feature type="compositionally biased region" description="Basic residues" evidence="1">
    <location>
        <begin position="316"/>
        <end position="327"/>
    </location>
</feature>
<feature type="domain" description="FHA" evidence="2">
    <location>
        <begin position="26"/>
        <end position="74"/>
    </location>
</feature>
<feature type="compositionally biased region" description="Low complexity" evidence="1">
    <location>
        <begin position="643"/>
        <end position="657"/>
    </location>
</feature>